<evidence type="ECO:0000313" key="2">
    <source>
        <dbReference type="EMBL" id="JAT49198.1"/>
    </source>
</evidence>
<proteinExistence type="predicted"/>
<feature type="non-terminal residue" evidence="2">
    <location>
        <position position="1"/>
    </location>
</feature>
<dbReference type="EMBL" id="GDJX01018738">
    <property type="protein sequence ID" value="JAT49198.1"/>
    <property type="molecule type" value="Transcribed_RNA"/>
</dbReference>
<protein>
    <submittedName>
        <fullName evidence="2">Coiled-coil domain-containing protein 114</fullName>
    </submittedName>
</protein>
<feature type="region of interest" description="Disordered" evidence="1">
    <location>
        <begin position="54"/>
        <end position="117"/>
    </location>
</feature>
<evidence type="ECO:0000256" key="1">
    <source>
        <dbReference type="SAM" id="MobiDB-lite"/>
    </source>
</evidence>
<gene>
    <name evidence="2" type="primary">CCDC114</name>
    <name evidence="2" type="ORF">g.18247</name>
</gene>
<reference evidence="2" key="1">
    <citation type="submission" date="2015-07" db="EMBL/GenBank/DDBJ databases">
        <title>Transcriptome Assembly of Anthurium amnicola.</title>
        <authorList>
            <person name="Suzuki J."/>
        </authorList>
    </citation>
    <scope>NUCLEOTIDE SEQUENCE</scope>
</reference>
<feature type="compositionally biased region" description="Low complexity" evidence="1">
    <location>
        <begin position="1"/>
        <end position="18"/>
    </location>
</feature>
<accession>A0A1D1Y3N4</accession>
<organism evidence="2">
    <name type="scientific">Anthurium amnicola</name>
    <dbReference type="NCBI Taxonomy" id="1678845"/>
    <lineage>
        <taxon>Eukaryota</taxon>
        <taxon>Viridiplantae</taxon>
        <taxon>Streptophyta</taxon>
        <taxon>Embryophyta</taxon>
        <taxon>Tracheophyta</taxon>
        <taxon>Spermatophyta</taxon>
        <taxon>Magnoliopsida</taxon>
        <taxon>Liliopsida</taxon>
        <taxon>Araceae</taxon>
        <taxon>Pothoideae</taxon>
        <taxon>Potheae</taxon>
        <taxon>Anthurium</taxon>
    </lineage>
</organism>
<name>A0A1D1Y3N4_9ARAE</name>
<sequence>KPPGFFSSGSPSPQSNSPKASHHPGQHKGAGGHTGSWSVGTAVSDVASAYSNTGKMTHGAKASSAGQHAVAARGRDEYGAAAPDGTGSANYKGGAKGTQAEEGNTYKGHPWTTHVDHDVWQF</sequence>
<dbReference type="AlphaFoldDB" id="A0A1D1Y3N4"/>
<feature type="region of interest" description="Disordered" evidence="1">
    <location>
        <begin position="1"/>
        <end position="39"/>
    </location>
</feature>